<comment type="caution">
    <text evidence="2">The sequence shown here is derived from an EMBL/GenBank/DDBJ whole genome shotgun (WGS) entry which is preliminary data.</text>
</comment>
<name>A0AAJ0DA05_9PEZI</name>
<feature type="compositionally biased region" description="Polar residues" evidence="1">
    <location>
        <begin position="43"/>
        <end position="70"/>
    </location>
</feature>
<feature type="region of interest" description="Disordered" evidence="1">
    <location>
        <begin position="1"/>
        <end position="80"/>
    </location>
</feature>
<dbReference type="EMBL" id="JAWDJX010000115">
    <property type="protein sequence ID" value="KAK3046094.1"/>
    <property type="molecule type" value="Genomic_DNA"/>
</dbReference>
<feature type="compositionally biased region" description="Basic and acidic residues" evidence="1">
    <location>
        <begin position="8"/>
        <end position="29"/>
    </location>
</feature>
<accession>A0AAJ0DA05</accession>
<evidence type="ECO:0000313" key="2">
    <source>
        <dbReference type="EMBL" id="KAK3046094.1"/>
    </source>
</evidence>
<keyword evidence="3" id="KW-1185">Reference proteome</keyword>
<evidence type="ECO:0000313" key="3">
    <source>
        <dbReference type="Proteomes" id="UP001271007"/>
    </source>
</evidence>
<evidence type="ECO:0000256" key="1">
    <source>
        <dbReference type="SAM" id="MobiDB-lite"/>
    </source>
</evidence>
<gene>
    <name evidence="2" type="ORF">LTR09_012387</name>
</gene>
<dbReference type="AlphaFoldDB" id="A0AAJ0DA05"/>
<sequence>MQGHGSKRTPEEWKVKKKEEAAIRDEHTRSLCNRTPAQDAVQPPTQTYSMNMQDSSISRVAQEPTPAQKSEGSRKRHADLSGVACDSAPYAIGASLRAGDLSGSGIYSDTYSTPIPLHRYSDIPDETHEKALERGHFNPCAQLNPSDARVYHEQGSQRSAHLVLTRPSVHQSTFSTEHSPYGVDVPAHFWIPPARQNRGYSYPKDPAEHNGRQAWSEFSGEVEMLWAALAGR</sequence>
<dbReference type="Proteomes" id="UP001271007">
    <property type="component" value="Unassembled WGS sequence"/>
</dbReference>
<protein>
    <submittedName>
        <fullName evidence="2">Uncharacterized protein</fullName>
    </submittedName>
</protein>
<reference evidence="2" key="1">
    <citation type="submission" date="2023-04" db="EMBL/GenBank/DDBJ databases">
        <title>Black Yeasts Isolated from many extreme environments.</title>
        <authorList>
            <person name="Coleine C."/>
            <person name="Stajich J.E."/>
            <person name="Selbmann L."/>
        </authorList>
    </citation>
    <scope>NUCLEOTIDE SEQUENCE</scope>
    <source>
        <strain evidence="2">CCFEE 5312</strain>
    </source>
</reference>
<proteinExistence type="predicted"/>
<organism evidence="2 3">
    <name type="scientific">Extremus antarcticus</name>
    <dbReference type="NCBI Taxonomy" id="702011"/>
    <lineage>
        <taxon>Eukaryota</taxon>
        <taxon>Fungi</taxon>
        <taxon>Dikarya</taxon>
        <taxon>Ascomycota</taxon>
        <taxon>Pezizomycotina</taxon>
        <taxon>Dothideomycetes</taxon>
        <taxon>Dothideomycetidae</taxon>
        <taxon>Mycosphaerellales</taxon>
        <taxon>Extremaceae</taxon>
        <taxon>Extremus</taxon>
    </lineage>
</organism>